<dbReference type="Proteomes" id="UP000279860">
    <property type="component" value="Unassembled WGS sequence"/>
</dbReference>
<dbReference type="InterPro" id="IPR013783">
    <property type="entry name" value="Ig-like_fold"/>
</dbReference>
<gene>
    <name evidence="2" type="ORF">EII41_13805</name>
</gene>
<dbReference type="RefSeq" id="WP_148091776.1">
    <property type="nucleotide sequence ID" value="NZ_RQYN01000166.1"/>
</dbReference>
<dbReference type="SMART" id="SM00060">
    <property type="entry name" value="FN3"/>
    <property type="match status" value="1"/>
</dbReference>
<dbReference type="PROSITE" id="PS50853">
    <property type="entry name" value="FN3"/>
    <property type="match status" value="1"/>
</dbReference>
<dbReference type="Pfam" id="PF00041">
    <property type="entry name" value="fn3"/>
    <property type="match status" value="1"/>
</dbReference>
<dbReference type="AlphaFoldDB" id="A0A3P1YDB2"/>
<protein>
    <recommendedName>
        <fullName evidence="1">Fibronectin type-III domain-containing protein</fullName>
    </recommendedName>
</protein>
<feature type="non-terminal residue" evidence="2">
    <location>
        <position position="1"/>
    </location>
</feature>
<feature type="non-terminal residue" evidence="2">
    <location>
        <position position="153"/>
    </location>
</feature>
<reference evidence="2 3" key="1">
    <citation type="submission" date="2018-11" db="EMBL/GenBank/DDBJ databases">
        <title>Genomes From Bacteria Associated with the Canine Oral Cavity: a Test Case for Automated Genome-Based Taxonomic Assignment.</title>
        <authorList>
            <person name="Coil D.A."/>
            <person name="Jospin G."/>
            <person name="Darling A.E."/>
            <person name="Wallis C."/>
            <person name="Davis I.J."/>
            <person name="Harris S."/>
            <person name="Eisen J.A."/>
            <person name="Holcombe L.J."/>
            <person name="O'Flynn C."/>
        </authorList>
    </citation>
    <scope>NUCLEOTIDE SEQUENCE [LARGE SCALE GENOMIC DNA]</scope>
    <source>
        <strain evidence="2 3">OH1426_COT-023</strain>
    </source>
</reference>
<sequence>YEFFAVIFDAAGNSSAYPVKTARTSKPAADTQDPTPGSYGTITSTANSIIVNWTRGTDNITPQNKLRYRVSWMKKSATKWSYTNYITNITSYTITGLSPDTEYVLEVQVWDEANNYAYYVGRMVKTKPTTIAVTGVTLSPASLSLEVGQTGGL</sequence>
<dbReference type="InterPro" id="IPR003961">
    <property type="entry name" value="FN3_dom"/>
</dbReference>
<evidence type="ECO:0000313" key="3">
    <source>
        <dbReference type="Proteomes" id="UP000279860"/>
    </source>
</evidence>
<dbReference type="Gene3D" id="2.60.40.10">
    <property type="entry name" value="Immunoglobulins"/>
    <property type="match status" value="1"/>
</dbReference>
<name>A0A3P1YDB2_TANFO</name>
<dbReference type="EMBL" id="RQYN01000166">
    <property type="protein sequence ID" value="RRD68939.1"/>
    <property type="molecule type" value="Genomic_DNA"/>
</dbReference>
<dbReference type="InterPro" id="IPR036116">
    <property type="entry name" value="FN3_sf"/>
</dbReference>
<feature type="domain" description="Fibronectin type-III" evidence="1">
    <location>
        <begin position="35"/>
        <end position="129"/>
    </location>
</feature>
<dbReference type="SUPFAM" id="SSF49265">
    <property type="entry name" value="Fibronectin type III"/>
    <property type="match status" value="1"/>
</dbReference>
<dbReference type="CDD" id="cd00063">
    <property type="entry name" value="FN3"/>
    <property type="match status" value="1"/>
</dbReference>
<evidence type="ECO:0000259" key="1">
    <source>
        <dbReference type="PROSITE" id="PS50853"/>
    </source>
</evidence>
<comment type="caution">
    <text evidence="2">The sequence shown here is derived from an EMBL/GenBank/DDBJ whole genome shotgun (WGS) entry which is preliminary data.</text>
</comment>
<organism evidence="2 3">
    <name type="scientific">Tannerella forsythia</name>
    <name type="common">Bacteroides forsythus</name>
    <dbReference type="NCBI Taxonomy" id="28112"/>
    <lineage>
        <taxon>Bacteria</taxon>
        <taxon>Pseudomonadati</taxon>
        <taxon>Bacteroidota</taxon>
        <taxon>Bacteroidia</taxon>
        <taxon>Bacteroidales</taxon>
        <taxon>Tannerellaceae</taxon>
        <taxon>Tannerella</taxon>
    </lineage>
</organism>
<accession>A0A3P1YDB2</accession>
<evidence type="ECO:0000313" key="2">
    <source>
        <dbReference type="EMBL" id="RRD68939.1"/>
    </source>
</evidence>
<proteinExistence type="predicted"/>